<comment type="caution">
    <text evidence="1">The sequence shown here is derived from an EMBL/GenBank/DDBJ whole genome shotgun (WGS) entry which is preliminary data.</text>
</comment>
<reference evidence="1 2" key="1">
    <citation type="journal article" date="2015" name="Genome Biol.">
        <title>Comparative genomics of Steinernema reveals deeply conserved gene regulatory networks.</title>
        <authorList>
            <person name="Dillman A.R."/>
            <person name="Macchietto M."/>
            <person name="Porter C.F."/>
            <person name="Rogers A."/>
            <person name="Williams B."/>
            <person name="Antoshechkin I."/>
            <person name="Lee M.M."/>
            <person name="Goodwin Z."/>
            <person name="Lu X."/>
            <person name="Lewis E.E."/>
            <person name="Goodrich-Blair H."/>
            <person name="Stock S.P."/>
            <person name="Adams B.J."/>
            <person name="Sternberg P.W."/>
            <person name="Mortazavi A."/>
        </authorList>
    </citation>
    <scope>NUCLEOTIDE SEQUENCE [LARGE SCALE GENOMIC DNA]</scope>
    <source>
        <strain evidence="1 2">ALL</strain>
    </source>
</reference>
<proteinExistence type="predicted"/>
<gene>
    <name evidence="1" type="ORF">L596_029555</name>
</gene>
<name>A0A4U5LUZ7_STECR</name>
<protein>
    <recommendedName>
        <fullName evidence="3">Protein kinase domain-containing protein</fullName>
    </recommendedName>
</protein>
<organism evidence="1 2">
    <name type="scientific">Steinernema carpocapsae</name>
    <name type="common">Entomopathogenic nematode</name>
    <dbReference type="NCBI Taxonomy" id="34508"/>
    <lineage>
        <taxon>Eukaryota</taxon>
        <taxon>Metazoa</taxon>
        <taxon>Ecdysozoa</taxon>
        <taxon>Nematoda</taxon>
        <taxon>Chromadorea</taxon>
        <taxon>Rhabditida</taxon>
        <taxon>Tylenchina</taxon>
        <taxon>Panagrolaimomorpha</taxon>
        <taxon>Strongyloidoidea</taxon>
        <taxon>Steinernematidae</taxon>
        <taxon>Steinernema</taxon>
    </lineage>
</organism>
<dbReference type="SUPFAM" id="SSF56112">
    <property type="entry name" value="Protein kinase-like (PK-like)"/>
    <property type="match status" value="1"/>
</dbReference>
<evidence type="ECO:0000313" key="1">
    <source>
        <dbReference type="EMBL" id="TKR59951.1"/>
    </source>
</evidence>
<dbReference type="InterPro" id="IPR011009">
    <property type="entry name" value="Kinase-like_dom_sf"/>
</dbReference>
<dbReference type="Proteomes" id="UP000298663">
    <property type="component" value="Unassembled WGS sequence"/>
</dbReference>
<dbReference type="EMBL" id="AZBU02000012">
    <property type="protein sequence ID" value="TKR59951.1"/>
    <property type="molecule type" value="Genomic_DNA"/>
</dbReference>
<keyword evidence="2" id="KW-1185">Reference proteome</keyword>
<evidence type="ECO:0008006" key="3">
    <source>
        <dbReference type="Google" id="ProtNLM"/>
    </source>
</evidence>
<evidence type="ECO:0000313" key="2">
    <source>
        <dbReference type="Proteomes" id="UP000298663"/>
    </source>
</evidence>
<accession>A0A4U5LUZ7</accession>
<reference evidence="1 2" key="2">
    <citation type="journal article" date="2019" name="G3 (Bethesda)">
        <title>Hybrid Assembly of the Genome of the Entomopathogenic Nematode Steinernema carpocapsae Identifies the X-Chromosome.</title>
        <authorList>
            <person name="Serra L."/>
            <person name="Macchietto M."/>
            <person name="Macias-Munoz A."/>
            <person name="McGill C.J."/>
            <person name="Rodriguez I.M."/>
            <person name="Rodriguez B."/>
            <person name="Murad R."/>
            <person name="Mortazavi A."/>
        </authorList>
    </citation>
    <scope>NUCLEOTIDE SEQUENCE [LARGE SCALE GENOMIC DNA]</scope>
    <source>
        <strain evidence="1 2">ALL</strain>
    </source>
</reference>
<dbReference type="AlphaFoldDB" id="A0A4U5LUZ7"/>
<sequence>MPFYDEPDEMSNAHVIEQQRQRILAPAIYGPSCQETLDALLAFDPVVRPDVHDAMLLPWWRRLTTTRKSLPEQKQDIFDRPMHPLPLLA</sequence>